<accession>T1EX14</accession>
<keyword evidence="6" id="KW-1185">Reference proteome</keyword>
<dbReference type="Proteomes" id="UP000015101">
    <property type="component" value="Unassembled WGS sequence"/>
</dbReference>
<feature type="region of interest" description="Disordered" evidence="1">
    <location>
        <begin position="192"/>
        <end position="230"/>
    </location>
</feature>
<dbReference type="Pfam" id="PF22766">
    <property type="entry name" value="ZW10_C2"/>
    <property type="match status" value="1"/>
</dbReference>
<dbReference type="OMA" id="NEMIVES"/>
<feature type="compositionally biased region" description="Polar residues" evidence="1">
    <location>
        <begin position="440"/>
        <end position="469"/>
    </location>
</feature>
<feature type="compositionally biased region" description="Low complexity" evidence="1">
    <location>
        <begin position="51"/>
        <end position="78"/>
    </location>
</feature>
<gene>
    <name evidence="5" type="primary">20201114</name>
    <name evidence="4" type="ORF">HELRODRAFT_165588</name>
</gene>
<feature type="compositionally biased region" description="Basic and acidic residues" evidence="1">
    <location>
        <begin position="213"/>
        <end position="226"/>
    </location>
</feature>
<dbReference type="CTD" id="20201114"/>
<reference evidence="4 6" key="2">
    <citation type="journal article" date="2013" name="Nature">
        <title>Insights into bilaterian evolution from three spiralian genomes.</title>
        <authorList>
            <person name="Simakov O."/>
            <person name="Marletaz F."/>
            <person name="Cho S.J."/>
            <person name="Edsinger-Gonzales E."/>
            <person name="Havlak P."/>
            <person name="Hellsten U."/>
            <person name="Kuo D.H."/>
            <person name="Larsson T."/>
            <person name="Lv J."/>
            <person name="Arendt D."/>
            <person name="Savage R."/>
            <person name="Osoegawa K."/>
            <person name="de Jong P."/>
            <person name="Grimwood J."/>
            <person name="Chapman J.A."/>
            <person name="Shapiro H."/>
            <person name="Aerts A."/>
            <person name="Otillar R.P."/>
            <person name="Terry A.Y."/>
            <person name="Boore J.L."/>
            <person name="Grigoriev I.V."/>
            <person name="Lindberg D.R."/>
            <person name="Seaver E.C."/>
            <person name="Weisblat D.A."/>
            <person name="Putnam N.H."/>
            <person name="Rokhsar D.S."/>
        </authorList>
    </citation>
    <scope>NUCLEOTIDE SEQUENCE</scope>
</reference>
<dbReference type="PANTHER" id="PTHR12205">
    <property type="entry name" value="CENTROMERE/KINETOCHORE PROTEIN ZW10"/>
    <property type="match status" value="1"/>
</dbReference>
<evidence type="ECO:0000259" key="3">
    <source>
        <dbReference type="Pfam" id="PF22766"/>
    </source>
</evidence>
<reference evidence="5" key="3">
    <citation type="submission" date="2015-06" db="UniProtKB">
        <authorList>
            <consortium name="EnsemblMetazoa"/>
        </authorList>
    </citation>
    <scope>IDENTIFICATION</scope>
</reference>
<dbReference type="GO" id="GO:1990423">
    <property type="term" value="C:RZZ complex"/>
    <property type="evidence" value="ECO:0000318"/>
    <property type="project" value="GO_Central"/>
</dbReference>
<dbReference type="HOGENOM" id="CLU_233931_0_0_1"/>
<sequence>MESKSNDGNSRRLRRRRMNASLSDTAFSDDETNSYLKNYSSNKNLTLTTPKHQQQLPQQQHQFYQHPTQYHQQRQHPFQQEERQRRHSSTFYMICNPNSRSSSSNNNNNYNNANNYSYSNYNNVKIHSSDNIYSNINSQCNDNAIKRNFNHKNFNDHHIKDYKSYENVFKNDNNNQCDNKCDDSGCCLESTSSHSSTSTTLESSLLVSPNDYNQRHHDESVGKKNSNDISTRDYINNKVNNTINKIANHYLTGSIKDNINIKNSVTSNNNTDHSIISNNNYNNDINNNDNNNNINKGTLEFVKPHITVYNFDKKIKINSMLDYINNNNNIYANNNNIYSNVNNNYANKNYINNNINDSNKINNNNNTKILNNTIDNSSISKYTPDTSTTTATAAATTTTTTYTAATTTTTNNNNNNHNNFSTTATTHINTTFTNKPAKVSNITPSNFTTTPKTHSFPTAASPRTDNNNSVSDLVSKTAIANTSNANTTSIFNTNTTLTTTNTNITVSSSNTNTSAKFAVKRHQNLIQKNAINIKINETVIHNLNYDDVNEEREKISRDNNNINNNNRSNNYDDNNNIAKLVDCNVGNNNFILDKNVYDYYDQAYNNNNNHRNNNNNNDNDNQNDIGRIINGNNTNNAFGNNNNHNKKIVDDTTATSTITTASTTITATAMAATTTNNSNSYNNNNNINEENFKNGIEVLETLVAKESNNNITITDNDVCKNKMDSQNNNNNKNNNNNNNNNNKSNINNNNTDDNTTSENYKSCVNNNNNNNSNNNNNNNNKNNNNNNNNNDNNNMSENFLPMQINLKTEIREACFNLKPVSKFSFDPKLKTISTMANNAANNTATDTANNIATRAKLTSTSSALDSLTTPSSALETSTTTSATTSATTSSATITTSSATSKSSPTKSKPLNKQYEMLKSEMLASKLTSNVENIRSQLENALQRQHGTLLSQRRITSQLVDDVALKIARSQFLYKELNKSIFGQDPLTATSSSSSSSTTTPASPSSSSTAAASSSSSSQSPQMTLELFDDLTKCVEKLQQVDQLFTVVEMSLKSQKFLTAAESIASLKKNLRSPESLSSFTLSPSSSSSSSSSTSSSSSNLSKIFERDLLEKTRKILSCQLHLLNDDLLVEIMRSWKELIVFKKSDLVTCVGEGDVADDVENDDDDDDFGDFETDRDSDDCDDDVDGECFYDCCDEEDKKISTKKFYKRSKKKRDNRNISKSNINNNNNDLIAKKEIILDLSHMCSQKVVSEELIASSRIIGCWTDMETELAEEIIFRGLMEQIIKMNEINDDCNDNNDTGAINVLSSTVDDRNKKVIKIALIPKKKEVLSKLGQLLLFLDSSWSMLTYKRDPFKSLSSRVFDLLSPKILDSVVQNCLGVKLKSLGFPRSWEDYETMIESVRNFQEGIIKVVVYSFIILKKILAKVGINTAGVDLVGMISEASKQKFLIRKKKILRYAHYLLTKYLDRTVNISSRFPIGDVDDDDDNDVINTDIKNKKNVKITNDDYEDDDGGYTFDDLQSLKSFVAGCHKHSDEDFHLKIPVCKINYSVKKIALLIYQLLQGLNKEHETNSNVNKYAVASVVAPKAASPTTATTITTMLQMLRMFVDVVPLYHQQQLSLPLFAAIHYNNCLYLAHVATVVKKVLPEILEINNNNNNNNNNSPNDFNNVYDESSVKPITATSIVHDTSSTTATTTTAATTTTTIAAATTTSNFDGNSPKVKNVDAKSAINYLIELTTVASQLKHMGDVHMERFVERYNKELSHVLNTAKGFVCVADDDGCTVTQTMDVLLKRIKMLNDTWMDILPVNTYYKTFGDEFSQEDCHILQYTFEHFKNETKSYIELYNVKWKSRAINIQTSKESECIQDPDVVSVRHVSLWTKFGLLIELLAGDLNYVYNGWLNGKGLLASHYEKEEIVRFVRAMFEKTKKREAVLKRCGYVKTLPAKEAVEQISKWLTKEDSAVSEISEISSIIESIDSDEDTSTPLQTAIINFEEYETESSKC</sequence>
<dbReference type="EMBL" id="AMQM01002103">
    <property type="status" value="NOT_ANNOTATED_CDS"/>
    <property type="molecule type" value="Genomic_DNA"/>
</dbReference>
<dbReference type="PANTHER" id="PTHR12205:SF0">
    <property type="entry name" value="CENTROMERE_KINETOCHORE PROTEIN ZW10 HOMOLOG"/>
    <property type="match status" value="1"/>
</dbReference>
<evidence type="ECO:0000256" key="1">
    <source>
        <dbReference type="SAM" id="MobiDB-lite"/>
    </source>
</evidence>
<feature type="compositionally biased region" description="Low complexity" evidence="1">
    <location>
        <begin position="605"/>
        <end position="643"/>
    </location>
</feature>
<feature type="region of interest" description="Disordered" evidence="1">
    <location>
        <begin position="1075"/>
        <end position="1098"/>
    </location>
</feature>
<dbReference type="EMBL" id="KB097700">
    <property type="protein sequence ID" value="ESN91535.1"/>
    <property type="molecule type" value="Genomic_DNA"/>
</dbReference>
<feature type="compositionally biased region" description="Low complexity" evidence="1">
    <location>
        <begin position="724"/>
        <end position="794"/>
    </location>
</feature>
<feature type="region of interest" description="Disordered" evidence="1">
    <location>
        <begin position="1"/>
        <end position="35"/>
    </location>
</feature>
<feature type="compositionally biased region" description="Low complexity" evidence="1">
    <location>
        <begin position="192"/>
        <end position="208"/>
    </location>
</feature>
<dbReference type="RefSeq" id="XP_009030375.1">
    <property type="nucleotide sequence ID" value="XM_009032127.1"/>
</dbReference>
<dbReference type="GO" id="GO:0006888">
    <property type="term" value="P:endoplasmic reticulum to Golgi vesicle-mediated transport"/>
    <property type="evidence" value="ECO:0000318"/>
    <property type="project" value="GO_Central"/>
</dbReference>
<proteinExistence type="predicted"/>
<reference evidence="6" key="1">
    <citation type="submission" date="2012-12" db="EMBL/GenBank/DDBJ databases">
        <authorList>
            <person name="Hellsten U."/>
            <person name="Grimwood J."/>
            <person name="Chapman J.A."/>
            <person name="Shapiro H."/>
            <person name="Aerts A."/>
            <person name="Otillar R.P."/>
            <person name="Terry A.Y."/>
            <person name="Boore J.L."/>
            <person name="Simakov O."/>
            <person name="Marletaz F."/>
            <person name="Cho S.-J."/>
            <person name="Edsinger-Gonzales E."/>
            <person name="Havlak P."/>
            <person name="Kuo D.-H."/>
            <person name="Larsson T."/>
            <person name="Lv J."/>
            <person name="Arendt D."/>
            <person name="Savage R."/>
            <person name="Osoegawa K."/>
            <person name="de Jong P."/>
            <person name="Lindberg D.R."/>
            <person name="Seaver E.C."/>
            <person name="Weisblat D.A."/>
            <person name="Putnam N.H."/>
            <person name="Grigoriev I.V."/>
            <person name="Rokhsar D.S."/>
        </authorList>
    </citation>
    <scope>NUCLEOTIDE SEQUENCE</scope>
</reference>
<dbReference type="STRING" id="6412.T1EX14"/>
<protein>
    <submittedName>
        <fullName evidence="4 5">Uncharacterized protein</fullName>
    </submittedName>
</protein>
<dbReference type="Gene3D" id="1.10.357.150">
    <property type="match status" value="1"/>
</dbReference>
<dbReference type="OrthoDB" id="534815at2759"/>
<evidence type="ECO:0000313" key="5">
    <source>
        <dbReference type="EnsemblMetazoa" id="HelroP165588"/>
    </source>
</evidence>
<dbReference type="InParanoid" id="T1EX14"/>
<feature type="region of interest" description="Disordered" evidence="1">
    <location>
        <begin position="605"/>
        <end position="644"/>
    </location>
</feature>
<feature type="domain" description="Centromere/kinetochore protein zw10 C-terminal" evidence="2">
    <location>
        <begin position="1593"/>
        <end position="1637"/>
    </location>
</feature>
<evidence type="ECO:0000259" key="2">
    <source>
        <dbReference type="Pfam" id="PF20666"/>
    </source>
</evidence>
<dbReference type="GeneID" id="20201114"/>
<evidence type="ECO:0000313" key="6">
    <source>
        <dbReference type="Proteomes" id="UP000015101"/>
    </source>
</evidence>
<dbReference type="Pfam" id="PF20666">
    <property type="entry name" value="ZW10_C"/>
    <property type="match status" value="1"/>
</dbReference>
<dbReference type="GO" id="GO:0007094">
    <property type="term" value="P:mitotic spindle assembly checkpoint signaling"/>
    <property type="evidence" value="ECO:0000318"/>
    <property type="project" value="GO_Central"/>
</dbReference>
<feature type="domain" description="ZW10 C-terminal helical" evidence="3">
    <location>
        <begin position="1786"/>
        <end position="1933"/>
    </location>
</feature>
<organism evidence="5 6">
    <name type="scientific">Helobdella robusta</name>
    <name type="common">Californian leech</name>
    <dbReference type="NCBI Taxonomy" id="6412"/>
    <lineage>
        <taxon>Eukaryota</taxon>
        <taxon>Metazoa</taxon>
        <taxon>Spiralia</taxon>
        <taxon>Lophotrochozoa</taxon>
        <taxon>Annelida</taxon>
        <taxon>Clitellata</taxon>
        <taxon>Hirudinea</taxon>
        <taxon>Rhynchobdellida</taxon>
        <taxon>Glossiphoniidae</taxon>
        <taxon>Helobdella</taxon>
    </lineage>
</organism>
<dbReference type="InterPro" id="IPR046362">
    <property type="entry name" value="Zw10/DSL1_C_sf"/>
</dbReference>
<dbReference type="InterPro" id="IPR048343">
    <property type="entry name" value="ZW10_C"/>
</dbReference>
<feature type="compositionally biased region" description="Low complexity" evidence="1">
    <location>
        <begin position="987"/>
        <end position="1017"/>
    </location>
</feature>
<feature type="region of interest" description="Disordered" evidence="1">
    <location>
        <begin position="714"/>
        <end position="797"/>
    </location>
</feature>
<dbReference type="EnsemblMetazoa" id="HelroT165588">
    <property type="protein sequence ID" value="HelroP165588"/>
    <property type="gene ID" value="HelroG165588"/>
</dbReference>
<evidence type="ECO:0000313" key="4">
    <source>
        <dbReference type="EMBL" id="ESN91535.1"/>
    </source>
</evidence>
<feature type="region of interest" description="Disordered" evidence="1">
    <location>
        <begin position="984"/>
        <end position="1018"/>
    </location>
</feature>
<feature type="region of interest" description="Disordered" evidence="1">
    <location>
        <begin position="436"/>
        <end position="469"/>
    </location>
</feature>
<dbReference type="GO" id="GO:0005737">
    <property type="term" value="C:cytoplasm"/>
    <property type="evidence" value="ECO:0007669"/>
    <property type="project" value="GOC"/>
</dbReference>
<dbReference type="KEGG" id="hro:HELRODRAFT_165588"/>
<dbReference type="InterPro" id="IPR055148">
    <property type="entry name" value="ZW10_C_2"/>
</dbReference>
<feature type="region of interest" description="Disordered" evidence="1">
    <location>
        <begin position="51"/>
        <end position="86"/>
    </location>
</feature>
<feature type="region of interest" description="Disordered" evidence="1">
    <location>
        <begin position="860"/>
        <end position="910"/>
    </location>
</feature>
<name>T1EX14_HELRO</name>